<comment type="caution">
    <text evidence="2">The sequence shown here is derived from an EMBL/GenBank/DDBJ whole genome shotgun (WGS) entry which is preliminary data.</text>
</comment>
<evidence type="ECO:0000313" key="2">
    <source>
        <dbReference type="EMBL" id="GAA5035007.1"/>
    </source>
</evidence>
<sequence length="105" mass="11302">MNTAASNPDGSGRYEIRLRGRLDPRWSARLDGMTLSTRDGLTVLEGPVADQAALHGLLHRLRDLGLPLVSVRQLEAEPEAAPTTGRATAPTTLRHPSPPTTRSLT</sequence>
<protein>
    <recommendedName>
        <fullName evidence="4">BON domain-containing protein</fullName>
    </recommendedName>
</protein>
<evidence type="ECO:0000313" key="3">
    <source>
        <dbReference type="Proteomes" id="UP001500427"/>
    </source>
</evidence>
<reference evidence="3" key="1">
    <citation type="journal article" date="2019" name="Int. J. Syst. Evol. Microbiol.">
        <title>The Global Catalogue of Microorganisms (GCM) 10K type strain sequencing project: providing services to taxonomists for standard genome sequencing and annotation.</title>
        <authorList>
            <consortium name="The Broad Institute Genomics Platform"/>
            <consortium name="The Broad Institute Genome Sequencing Center for Infectious Disease"/>
            <person name="Wu L."/>
            <person name="Ma J."/>
        </authorList>
    </citation>
    <scope>NUCLEOTIDE SEQUENCE [LARGE SCALE GENOMIC DNA]</scope>
    <source>
        <strain evidence="3">JCM 17687</strain>
    </source>
</reference>
<feature type="region of interest" description="Disordered" evidence="1">
    <location>
        <begin position="75"/>
        <end position="105"/>
    </location>
</feature>
<dbReference type="RefSeq" id="WP_345508946.1">
    <property type="nucleotide sequence ID" value="NZ_BAABIW010000026.1"/>
</dbReference>
<evidence type="ECO:0008006" key="4">
    <source>
        <dbReference type="Google" id="ProtNLM"/>
    </source>
</evidence>
<proteinExistence type="predicted"/>
<gene>
    <name evidence="2" type="ORF">GCM10023258_36450</name>
</gene>
<name>A0ABP9JMB5_9MICO</name>
<organism evidence="2 3">
    <name type="scientific">Terrabacter aeriphilus</name>
    <dbReference type="NCBI Taxonomy" id="515662"/>
    <lineage>
        <taxon>Bacteria</taxon>
        <taxon>Bacillati</taxon>
        <taxon>Actinomycetota</taxon>
        <taxon>Actinomycetes</taxon>
        <taxon>Micrococcales</taxon>
        <taxon>Intrasporangiaceae</taxon>
        <taxon>Terrabacter</taxon>
    </lineage>
</organism>
<keyword evidence="3" id="KW-1185">Reference proteome</keyword>
<accession>A0ABP9JMB5</accession>
<dbReference type="EMBL" id="BAABIW010000026">
    <property type="protein sequence ID" value="GAA5035007.1"/>
    <property type="molecule type" value="Genomic_DNA"/>
</dbReference>
<evidence type="ECO:0000256" key="1">
    <source>
        <dbReference type="SAM" id="MobiDB-lite"/>
    </source>
</evidence>
<dbReference type="Proteomes" id="UP001500427">
    <property type="component" value="Unassembled WGS sequence"/>
</dbReference>
<feature type="compositionally biased region" description="Low complexity" evidence="1">
    <location>
        <begin position="79"/>
        <end position="92"/>
    </location>
</feature>